<evidence type="ECO:0000313" key="3">
    <source>
        <dbReference type="Proteomes" id="UP000646776"/>
    </source>
</evidence>
<reference evidence="2" key="2">
    <citation type="submission" date="2020-09" db="EMBL/GenBank/DDBJ databases">
        <authorList>
            <person name="Sun Q."/>
            <person name="Ohkuma M."/>
        </authorList>
    </citation>
    <scope>NUCLEOTIDE SEQUENCE</scope>
    <source>
        <strain evidence="2">JCM 4125</strain>
    </source>
</reference>
<keyword evidence="3" id="KW-1185">Reference proteome</keyword>
<organism evidence="2 3">
    <name type="scientific">Streptomyces phaeofaciens</name>
    <dbReference type="NCBI Taxonomy" id="68254"/>
    <lineage>
        <taxon>Bacteria</taxon>
        <taxon>Bacillati</taxon>
        <taxon>Actinomycetota</taxon>
        <taxon>Actinomycetes</taxon>
        <taxon>Kitasatosporales</taxon>
        <taxon>Streptomycetaceae</taxon>
        <taxon>Streptomyces</taxon>
    </lineage>
</organism>
<name>A0A918LRE2_9ACTN</name>
<feature type="region of interest" description="Disordered" evidence="1">
    <location>
        <begin position="70"/>
        <end position="91"/>
    </location>
</feature>
<feature type="compositionally biased region" description="Low complexity" evidence="1">
    <location>
        <begin position="1"/>
        <end position="16"/>
    </location>
</feature>
<dbReference type="AlphaFoldDB" id="A0A918LRE2"/>
<dbReference type="RefSeq" id="WP_189708828.1">
    <property type="nucleotide sequence ID" value="NZ_BMSA01000003.1"/>
</dbReference>
<evidence type="ECO:0000313" key="2">
    <source>
        <dbReference type="EMBL" id="GGT39370.1"/>
    </source>
</evidence>
<dbReference type="SUPFAM" id="SSF52540">
    <property type="entry name" value="P-loop containing nucleoside triphosphate hydrolases"/>
    <property type="match status" value="1"/>
</dbReference>
<evidence type="ECO:0008006" key="4">
    <source>
        <dbReference type="Google" id="ProtNLM"/>
    </source>
</evidence>
<comment type="caution">
    <text evidence="2">The sequence shown here is derived from an EMBL/GenBank/DDBJ whole genome shotgun (WGS) entry which is preliminary data.</text>
</comment>
<reference evidence="2" key="1">
    <citation type="journal article" date="2014" name="Int. J. Syst. Evol. Microbiol.">
        <title>Complete genome sequence of Corynebacterium casei LMG S-19264T (=DSM 44701T), isolated from a smear-ripened cheese.</title>
        <authorList>
            <consortium name="US DOE Joint Genome Institute (JGI-PGF)"/>
            <person name="Walter F."/>
            <person name="Albersmeier A."/>
            <person name="Kalinowski J."/>
            <person name="Ruckert C."/>
        </authorList>
    </citation>
    <scope>NUCLEOTIDE SEQUENCE</scope>
    <source>
        <strain evidence="2">JCM 4125</strain>
    </source>
</reference>
<dbReference type="Proteomes" id="UP000646776">
    <property type="component" value="Unassembled WGS sequence"/>
</dbReference>
<accession>A0A918LRE2</accession>
<dbReference type="Gene3D" id="3.40.50.300">
    <property type="entry name" value="P-loop containing nucleotide triphosphate hydrolases"/>
    <property type="match status" value="1"/>
</dbReference>
<gene>
    <name evidence="2" type="ORF">GCM10010226_14420</name>
</gene>
<sequence length="91" mass="9034">MGPKGAGEPAAAPAGALRDTADGLREPLRLAVAGQIKRGKSTLVNALPGERVALTGQLEVTFAVTFRLADTPGLGSVGPDSPGSSTGSRPV</sequence>
<dbReference type="InterPro" id="IPR027417">
    <property type="entry name" value="P-loop_NTPase"/>
</dbReference>
<protein>
    <recommendedName>
        <fullName evidence="4">G domain-containing protein</fullName>
    </recommendedName>
</protein>
<proteinExistence type="predicted"/>
<feature type="compositionally biased region" description="Polar residues" evidence="1">
    <location>
        <begin position="82"/>
        <end position="91"/>
    </location>
</feature>
<feature type="region of interest" description="Disordered" evidence="1">
    <location>
        <begin position="1"/>
        <end position="20"/>
    </location>
</feature>
<dbReference type="EMBL" id="BMSA01000003">
    <property type="protein sequence ID" value="GGT39370.1"/>
    <property type="molecule type" value="Genomic_DNA"/>
</dbReference>
<evidence type="ECO:0000256" key="1">
    <source>
        <dbReference type="SAM" id="MobiDB-lite"/>
    </source>
</evidence>